<dbReference type="CDD" id="cd12148">
    <property type="entry name" value="fungal_TF_MHR"/>
    <property type="match status" value="1"/>
</dbReference>
<keyword evidence="1" id="KW-0805">Transcription regulation</keyword>
<keyword evidence="4" id="KW-0539">Nucleus</keyword>
<evidence type="ECO:0000259" key="6">
    <source>
        <dbReference type="PROSITE" id="PS50048"/>
    </source>
</evidence>
<evidence type="ECO:0000256" key="4">
    <source>
        <dbReference type="ARBA" id="ARBA00023242"/>
    </source>
</evidence>
<dbReference type="InterPro" id="IPR050987">
    <property type="entry name" value="AtrR-like"/>
</dbReference>
<dbReference type="RefSeq" id="XP_748581.1">
    <property type="nucleotide sequence ID" value="XM_743488.1"/>
</dbReference>
<dbReference type="SMART" id="SM00066">
    <property type="entry name" value="GAL4"/>
    <property type="match status" value="1"/>
</dbReference>
<dbReference type="VEuPathDB" id="FungiDB:Afu3g02590"/>
<keyword evidence="3" id="KW-0804">Transcription</keyword>
<dbReference type="KEGG" id="afm:AFUA_3G02590"/>
<reference evidence="7 8" key="1">
    <citation type="journal article" date="2005" name="Nature">
        <title>Genomic sequence of the pathogenic and allergenic filamentous fungus Aspergillus fumigatus.</title>
        <authorList>
            <person name="Nierman W.C."/>
            <person name="Pain A."/>
            <person name="Anderson M.J."/>
            <person name="Wortman J.R."/>
            <person name="Kim H.S."/>
            <person name="Arroyo J."/>
            <person name="Berriman M."/>
            <person name="Abe K."/>
            <person name="Archer D.B."/>
            <person name="Bermejo C."/>
            <person name="Bennett J."/>
            <person name="Bowyer P."/>
            <person name="Chen D."/>
            <person name="Collins M."/>
            <person name="Coulsen R."/>
            <person name="Davies R."/>
            <person name="Dyer P.S."/>
            <person name="Farman M."/>
            <person name="Fedorova N."/>
            <person name="Fedorova N."/>
            <person name="Feldblyum T.V."/>
            <person name="Fischer R."/>
            <person name="Fosker N."/>
            <person name="Fraser A."/>
            <person name="Garcia J.L."/>
            <person name="Garcia M.J."/>
            <person name="Goble A."/>
            <person name="Goldman G.H."/>
            <person name="Gomi K."/>
            <person name="Griffith-Jones S."/>
            <person name="Gwilliam R."/>
            <person name="Haas B."/>
            <person name="Haas H."/>
            <person name="Harris D."/>
            <person name="Horiuchi H."/>
            <person name="Huang J."/>
            <person name="Humphray S."/>
            <person name="Jimenez J."/>
            <person name="Keller N."/>
            <person name="Khouri H."/>
            <person name="Kitamoto K."/>
            <person name="Kobayashi T."/>
            <person name="Konzack S."/>
            <person name="Kulkarni R."/>
            <person name="Kumagai T."/>
            <person name="Lafon A."/>
            <person name="Latge J.P."/>
            <person name="Li W."/>
            <person name="Lord A."/>
            <person name="Lu C."/>
            <person name="Majoros W.H."/>
            <person name="May G.S."/>
            <person name="Miller B.L."/>
            <person name="Mohamoud Y."/>
            <person name="Molina M."/>
            <person name="Monod M."/>
            <person name="Mouyna I."/>
            <person name="Mulligan S."/>
            <person name="Murphy L."/>
            <person name="O'Neil S."/>
            <person name="Paulsen I."/>
            <person name="Penalva M.A."/>
            <person name="Pertea M."/>
            <person name="Price C."/>
            <person name="Pritchard B.L."/>
            <person name="Quail M.A."/>
            <person name="Rabbinowitsch E."/>
            <person name="Rawlins N."/>
            <person name="Rajandream M.A."/>
            <person name="Reichard U."/>
            <person name="Renauld H."/>
            <person name="Robson G.D."/>
            <person name="Rodriguez de Cordoba S."/>
            <person name="Rodriguez-Pena J.M."/>
            <person name="Ronning C.M."/>
            <person name="Rutter S."/>
            <person name="Salzberg S.L."/>
            <person name="Sanchez M."/>
            <person name="Sanchez-Ferrero J.C."/>
            <person name="Saunders D."/>
            <person name="Seeger K."/>
            <person name="Squares R."/>
            <person name="Squares S."/>
            <person name="Takeuchi M."/>
            <person name="Tekaia F."/>
            <person name="Turner G."/>
            <person name="Vazquez de Aldana C.R."/>
            <person name="Weidman J."/>
            <person name="White O."/>
            <person name="Woodward J."/>
            <person name="Yu J.H."/>
            <person name="Fraser C."/>
            <person name="Galagan J.E."/>
            <person name="Asai K."/>
            <person name="Machida M."/>
            <person name="Hall N."/>
            <person name="Barrell B."/>
            <person name="Denning D.W."/>
        </authorList>
    </citation>
    <scope>NUCLEOTIDE SEQUENCE [LARGE SCALE GENOMIC DNA]</scope>
    <source>
        <strain evidence="7 8">Af293</strain>
    </source>
</reference>
<feature type="domain" description="Zn(2)-C6 fungal-type" evidence="6">
    <location>
        <begin position="26"/>
        <end position="56"/>
    </location>
</feature>
<evidence type="ECO:0000256" key="5">
    <source>
        <dbReference type="SAM" id="MobiDB-lite"/>
    </source>
</evidence>
<dbReference type="GO" id="GO:0008270">
    <property type="term" value="F:zinc ion binding"/>
    <property type="evidence" value="ECO:0007669"/>
    <property type="project" value="InterPro"/>
</dbReference>
<dbReference type="GO" id="GO:0043565">
    <property type="term" value="F:sequence-specific DNA binding"/>
    <property type="evidence" value="ECO:0000318"/>
    <property type="project" value="GO_Central"/>
</dbReference>
<dbReference type="GO" id="GO:0045944">
    <property type="term" value="P:positive regulation of transcription by RNA polymerase II"/>
    <property type="evidence" value="ECO:0000318"/>
    <property type="project" value="GO_Central"/>
</dbReference>
<gene>
    <name evidence="7" type="ORF">AFUA_3G02590</name>
</gene>
<accession>Q4WFD4</accession>
<dbReference type="GO" id="GO:0005634">
    <property type="term" value="C:nucleus"/>
    <property type="evidence" value="ECO:0000318"/>
    <property type="project" value="GO_Central"/>
</dbReference>
<dbReference type="InParanoid" id="Q4WFD4"/>
<dbReference type="Pfam" id="PF00172">
    <property type="entry name" value="Zn_clus"/>
    <property type="match status" value="1"/>
</dbReference>
<dbReference type="EMBL" id="AAHF01000010">
    <property type="protein sequence ID" value="EAL86543.1"/>
    <property type="molecule type" value="Genomic_DNA"/>
</dbReference>
<comment type="caution">
    <text evidence="7">The sequence shown here is derived from an EMBL/GenBank/DDBJ whole genome shotgun (WGS) entry which is preliminary data.</text>
</comment>
<dbReference type="HOGENOM" id="CLU_016178_0_0_1"/>
<evidence type="ECO:0000313" key="8">
    <source>
        <dbReference type="Proteomes" id="UP000002530"/>
    </source>
</evidence>
<evidence type="ECO:0000256" key="1">
    <source>
        <dbReference type="ARBA" id="ARBA00023015"/>
    </source>
</evidence>
<dbReference type="PANTHER" id="PTHR46910:SF33">
    <property type="entry name" value="ZN(II)2CYS6 TRANSCRIPTION FACTOR (EUROFUNG)"/>
    <property type="match status" value="1"/>
</dbReference>
<sequence>MGRAEESNQHERTQLADKLNHQAELSCVRCRARKIRCGREKEECANCQRDGVKCEYTTPAKRVNHVKLLCNSMAKIEERLGDIEDSLSALAARLTHDDHEKEYPAESAIPSGFHQLQSDTSEESGGSVSDLLQHCIFRHHESQIDRYYGPGALPTLCREFQATVSAPPASSASSSASETLEQHMGRLIQDAGDQGACLRRSTGQVPLRLPAKQLFLLVQSQFFQRCRWATSIFAAGLFRARVEKLYTQPLTIDDTPWVLSLHLITLLVLGLEQEEPPRQLDAEIHISNIFDWGVSWSERTSLMVPRLIDVQTLALLSRYGQQFLPLPVAESIHTQACIRAKAIGLHCVGPEGGMDAFSPEEAEERLHLYRHLRSQDIRFAILRGSTPWLLGHHWPSLGSSVDLGQIQEQLHHITSTNVATTKRQQVLADLLRQLDQWALEYQIVASGPRDRRNPNVRSLRQEILATRIAILVSLNTPDSLQKAIFDARIACAMLLRSFSAGAPVSCEQLAPPASHPILNLGGEDSCQALYSDPQVDEEDYLSPLLRQDALEMFSIRAFFVIAAALTEPTSASLQTDLDLLRGVSLLYSSVGRRMPVGNHLLKLGRVFESVLEIIHERRRQDPPDQSEIHGDPHEDHAMRVTVSPSLDVIEGLPNGLEFQSPDPAYPTTLPSSSFNPDALSSMPVWFLGSMVEDETPFFEAAMLHNQPGHQPRPEQRPAAPGSPSHDLGPELAASSLPKTLHFELPADVGYGMSMPE</sequence>
<dbReference type="SUPFAM" id="SSF57701">
    <property type="entry name" value="Zn2/Cys6 DNA-binding domain"/>
    <property type="match status" value="1"/>
</dbReference>
<dbReference type="STRING" id="330879.Q4WFD4"/>
<protein>
    <submittedName>
        <fullName evidence="7">C6 transcription factor, putative</fullName>
    </submittedName>
</protein>
<dbReference type="PROSITE" id="PS50048">
    <property type="entry name" value="ZN2_CY6_FUNGAL_2"/>
    <property type="match status" value="1"/>
</dbReference>
<dbReference type="AlphaFoldDB" id="Q4WFD4"/>
<evidence type="ECO:0000256" key="3">
    <source>
        <dbReference type="ARBA" id="ARBA00023163"/>
    </source>
</evidence>
<dbReference type="OMA" id="GRERPQC"/>
<dbReference type="CDD" id="cd00067">
    <property type="entry name" value="GAL4"/>
    <property type="match status" value="1"/>
</dbReference>
<dbReference type="InterPro" id="IPR001138">
    <property type="entry name" value="Zn2Cys6_DnaBD"/>
</dbReference>
<organism evidence="7 8">
    <name type="scientific">Aspergillus fumigatus (strain ATCC MYA-4609 / CBS 101355 / FGSC A1100 / Af293)</name>
    <name type="common">Neosartorya fumigata</name>
    <dbReference type="NCBI Taxonomy" id="330879"/>
    <lineage>
        <taxon>Eukaryota</taxon>
        <taxon>Fungi</taxon>
        <taxon>Dikarya</taxon>
        <taxon>Ascomycota</taxon>
        <taxon>Pezizomycotina</taxon>
        <taxon>Eurotiomycetes</taxon>
        <taxon>Eurotiomycetidae</taxon>
        <taxon>Eurotiales</taxon>
        <taxon>Aspergillaceae</taxon>
        <taxon>Aspergillus</taxon>
        <taxon>Aspergillus subgen. Fumigati</taxon>
    </lineage>
</organism>
<dbReference type="GeneID" id="3505809"/>
<dbReference type="PROSITE" id="PS00463">
    <property type="entry name" value="ZN2_CY6_FUNGAL_1"/>
    <property type="match status" value="1"/>
</dbReference>
<dbReference type="PANTHER" id="PTHR46910">
    <property type="entry name" value="TRANSCRIPTION FACTOR PDR1"/>
    <property type="match status" value="1"/>
</dbReference>
<dbReference type="Proteomes" id="UP000002530">
    <property type="component" value="Unassembled WGS sequence"/>
</dbReference>
<keyword evidence="8" id="KW-1185">Reference proteome</keyword>
<dbReference type="GO" id="GO:0000981">
    <property type="term" value="F:DNA-binding transcription factor activity, RNA polymerase II-specific"/>
    <property type="evidence" value="ECO:0000318"/>
    <property type="project" value="GO_Central"/>
</dbReference>
<proteinExistence type="predicted"/>
<name>Q4WFD4_ASPFU</name>
<evidence type="ECO:0000256" key="2">
    <source>
        <dbReference type="ARBA" id="ARBA00023125"/>
    </source>
</evidence>
<evidence type="ECO:0000313" key="7">
    <source>
        <dbReference type="EMBL" id="EAL86543.1"/>
    </source>
</evidence>
<dbReference type="Gene3D" id="4.10.240.10">
    <property type="entry name" value="Zn(2)-C6 fungal-type DNA-binding domain"/>
    <property type="match status" value="1"/>
</dbReference>
<dbReference type="InterPro" id="IPR036864">
    <property type="entry name" value="Zn2-C6_fun-type_DNA-bd_sf"/>
</dbReference>
<dbReference type="OrthoDB" id="103819at2759"/>
<feature type="region of interest" description="Disordered" evidence="5">
    <location>
        <begin position="704"/>
        <end position="731"/>
    </location>
</feature>
<keyword evidence="2" id="KW-0238">DNA-binding</keyword>